<dbReference type="SMART" id="SM00829">
    <property type="entry name" value="PKS_ER"/>
    <property type="match status" value="1"/>
</dbReference>
<accession>A0ABX0LD99</accession>
<evidence type="ECO:0000256" key="1">
    <source>
        <dbReference type="ARBA" id="ARBA00023002"/>
    </source>
</evidence>
<dbReference type="SUPFAM" id="SSF51735">
    <property type="entry name" value="NAD(P)-binding Rossmann-fold domains"/>
    <property type="match status" value="1"/>
</dbReference>
<keyword evidence="1" id="KW-0560">Oxidoreductase</keyword>
<dbReference type="InterPro" id="IPR045010">
    <property type="entry name" value="MDR_fam"/>
</dbReference>
<name>A0ABX0LD99_9BURK</name>
<dbReference type="InterPro" id="IPR041694">
    <property type="entry name" value="ADH_N_2"/>
</dbReference>
<evidence type="ECO:0000313" key="3">
    <source>
        <dbReference type="EMBL" id="NHZ32831.1"/>
    </source>
</evidence>
<dbReference type="Pfam" id="PF16884">
    <property type="entry name" value="ADH_N_2"/>
    <property type="match status" value="1"/>
</dbReference>
<dbReference type="InterPro" id="IPR013149">
    <property type="entry name" value="ADH-like_C"/>
</dbReference>
<evidence type="ECO:0000313" key="4">
    <source>
        <dbReference type="Proteomes" id="UP000785613"/>
    </source>
</evidence>
<dbReference type="InterPro" id="IPR036291">
    <property type="entry name" value="NAD(P)-bd_dom_sf"/>
</dbReference>
<dbReference type="Pfam" id="PF00107">
    <property type="entry name" value="ADH_zinc_N"/>
    <property type="match status" value="1"/>
</dbReference>
<protein>
    <submittedName>
        <fullName evidence="3">NADP-dependent oxidoreductase</fullName>
    </submittedName>
</protein>
<reference evidence="3 4" key="1">
    <citation type="submission" date="2019-09" db="EMBL/GenBank/DDBJ databases">
        <title>Taxonomy of Antarctic Massilia spp.: description of Massilia rubra sp. nov., Massilia aquatica sp. nov., Massilia mucilaginosa sp. nov., Massilia frigida sp. nov. isolated from streams, lakes and regoliths.</title>
        <authorList>
            <person name="Holochova P."/>
            <person name="Sedlacek I."/>
            <person name="Kralova S."/>
            <person name="Maslanova I."/>
            <person name="Busse H.-J."/>
            <person name="Stankova E."/>
            <person name="Vrbovska V."/>
            <person name="Kovarovic V."/>
            <person name="Bartak M."/>
            <person name="Svec P."/>
            <person name="Pantucek R."/>
        </authorList>
    </citation>
    <scope>NUCLEOTIDE SEQUENCE [LARGE SCALE GENOMIC DNA]</scope>
    <source>
        <strain evidence="3 4">CCM 8692</strain>
    </source>
</reference>
<keyword evidence="4" id="KW-1185">Reference proteome</keyword>
<comment type="caution">
    <text evidence="3">The sequence shown here is derived from an EMBL/GenBank/DDBJ whole genome shotgun (WGS) entry which is preliminary data.</text>
</comment>
<dbReference type="SUPFAM" id="SSF50129">
    <property type="entry name" value="GroES-like"/>
    <property type="match status" value="1"/>
</dbReference>
<dbReference type="Gene3D" id="3.40.50.720">
    <property type="entry name" value="NAD(P)-binding Rossmann-like Domain"/>
    <property type="match status" value="1"/>
</dbReference>
<feature type="domain" description="Enoyl reductase (ER)" evidence="2">
    <location>
        <begin position="19"/>
        <end position="330"/>
    </location>
</feature>
<organism evidence="3 4">
    <name type="scientific">Massilia rubra</name>
    <dbReference type="NCBI Taxonomy" id="2607910"/>
    <lineage>
        <taxon>Bacteria</taxon>
        <taxon>Pseudomonadati</taxon>
        <taxon>Pseudomonadota</taxon>
        <taxon>Betaproteobacteria</taxon>
        <taxon>Burkholderiales</taxon>
        <taxon>Oxalobacteraceae</taxon>
        <taxon>Telluria group</taxon>
        <taxon>Massilia</taxon>
    </lineage>
</organism>
<dbReference type="InterPro" id="IPR020843">
    <property type="entry name" value="ER"/>
</dbReference>
<evidence type="ECO:0000259" key="2">
    <source>
        <dbReference type="SMART" id="SM00829"/>
    </source>
</evidence>
<dbReference type="CDD" id="cd05288">
    <property type="entry name" value="PGDH"/>
    <property type="match status" value="1"/>
</dbReference>
<gene>
    <name evidence="3" type="ORF">F0185_04405</name>
</gene>
<dbReference type="InterPro" id="IPR011032">
    <property type="entry name" value="GroES-like_sf"/>
</dbReference>
<dbReference type="RefSeq" id="WP_167221938.1">
    <property type="nucleotide sequence ID" value="NZ_VUYU01000002.1"/>
</dbReference>
<proteinExistence type="predicted"/>
<sequence>MTAATYQRVVLASRPRGEVQPDNFSLETAQLPALGEGQVLVRNHYLSLDPYMRGRMSEAKSYAATQAIGETMIGGTAGEVLESKHPKFAAGDMVVGMLGWADMGVADGATLRKVDASHIPLSAFLGVAGMPGMTAWYGLNHIMKPKAGDTILVSAASGAVGSVVGQLAKMQGCRVVGIAGVPEKCAYVVDELGFDACIDYKAGKLVEDLAAATPDGIDAIFENVGGAGFDCALPRMNAFGRVALCGMIAGYNGEDVSIRNMRFMLTSRLTIRGFIVSEHLDLWPQGLGELGALVASGKLKYRETVAPDLASAPDAFIGLLKGRNFGKQLVKLI</sequence>
<dbReference type="EMBL" id="VUYU01000002">
    <property type="protein sequence ID" value="NHZ32831.1"/>
    <property type="molecule type" value="Genomic_DNA"/>
</dbReference>
<dbReference type="Gene3D" id="3.90.180.10">
    <property type="entry name" value="Medium-chain alcohol dehydrogenases, catalytic domain"/>
    <property type="match status" value="1"/>
</dbReference>
<dbReference type="Proteomes" id="UP000785613">
    <property type="component" value="Unassembled WGS sequence"/>
</dbReference>
<dbReference type="PANTHER" id="PTHR43205:SF7">
    <property type="entry name" value="PROSTAGLANDIN REDUCTASE 1"/>
    <property type="match status" value="1"/>
</dbReference>
<dbReference type="PANTHER" id="PTHR43205">
    <property type="entry name" value="PROSTAGLANDIN REDUCTASE"/>
    <property type="match status" value="1"/>
</dbReference>